<name>A0A6J1DQA2_MOMCH</name>
<dbReference type="Proteomes" id="UP000504603">
    <property type="component" value="Unplaced"/>
</dbReference>
<proteinExistence type="predicted"/>
<protein>
    <submittedName>
        <fullName evidence="2">Uncharacterized protein LOC111022111</fullName>
    </submittedName>
</protein>
<evidence type="ECO:0000313" key="1">
    <source>
        <dbReference type="Proteomes" id="UP000504603"/>
    </source>
</evidence>
<dbReference type="InterPro" id="IPR043502">
    <property type="entry name" value="DNA/RNA_pol_sf"/>
</dbReference>
<evidence type="ECO:0000313" key="2">
    <source>
        <dbReference type="RefSeq" id="XP_022154966.1"/>
    </source>
</evidence>
<dbReference type="AlphaFoldDB" id="A0A6J1DQA2"/>
<dbReference type="PANTHER" id="PTHR11439:SF500">
    <property type="entry name" value="RNA-DIRECTED DNA POLYMERASE"/>
    <property type="match status" value="1"/>
</dbReference>
<accession>A0A6J1DQA2</accession>
<dbReference type="PANTHER" id="PTHR11439">
    <property type="entry name" value="GAG-POL-RELATED RETROTRANSPOSON"/>
    <property type="match status" value="1"/>
</dbReference>
<dbReference type="GeneID" id="111022111"/>
<dbReference type="CDD" id="cd09272">
    <property type="entry name" value="RNase_HI_RT_Ty1"/>
    <property type="match status" value="1"/>
</dbReference>
<dbReference type="KEGG" id="mcha:111022111"/>
<dbReference type="SUPFAM" id="SSF56672">
    <property type="entry name" value="DNA/RNA polymerases"/>
    <property type="match status" value="1"/>
</dbReference>
<gene>
    <name evidence="2" type="primary">LOC111022111</name>
</gene>
<organism evidence="1 2">
    <name type="scientific">Momordica charantia</name>
    <name type="common">Bitter gourd</name>
    <name type="synonym">Balsam pear</name>
    <dbReference type="NCBI Taxonomy" id="3673"/>
    <lineage>
        <taxon>Eukaryota</taxon>
        <taxon>Viridiplantae</taxon>
        <taxon>Streptophyta</taxon>
        <taxon>Embryophyta</taxon>
        <taxon>Tracheophyta</taxon>
        <taxon>Spermatophyta</taxon>
        <taxon>Magnoliopsida</taxon>
        <taxon>eudicotyledons</taxon>
        <taxon>Gunneridae</taxon>
        <taxon>Pentapetalae</taxon>
        <taxon>rosids</taxon>
        <taxon>fabids</taxon>
        <taxon>Cucurbitales</taxon>
        <taxon>Cucurbitaceae</taxon>
        <taxon>Momordiceae</taxon>
        <taxon>Momordica</taxon>
    </lineage>
</organism>
<sequence length="314" mass="35037">MSSFLGIEVSYPKTGGLFLSQAKYVTDLLHKTKIHEANALSSPMISGSIVSAFHGDPFHDVFLYRSTVGALQYVTITRPELTYSVNKVSQFMHAPTLTHWQAVKRILHYLAGSFDHGLLLSPPSDLSLQGFADSDWASDPDDRHSTSGFCIQFGGNLVSWTSKKQVVVSRSSTEAEYRSLAHAAADLIWIQILLSELRLSLPQPPILWCDNLSAVHFSVNLVLHSRAKHVEIDIYFVRNLVLQYKLRVTHIPTATQIVDILTKSLSAAHWNISRIDTLKKQLSKSFAMKDLGPAKKILGIHIARDKASKKLYMS</sequence>
<dbReference type="RefSeq" id="XP_022154966.1">
    <property type="nucleotide sequence ID" value="XM_022299274.1"/>
</dbReference>
<reference evidence="2" key="1">
    <citation type="submission" date="2025-08" db="UniProtKB">
        <authorList>
            <consortium name="RefSeq"/>
        </authorList>
    </citation>
    <scope>IDENTIFICATION</scope>
    <source>
        <strain evidence="2">OHB3-1</strain>
    </source>
</reference>
<keyword evidence="1" id="KW-1185">Reference proteome</keyword>
<dbReference type="OrthoDB" id="1426983at2759"/>